<dbReference type="Gene3D" id="1.10.150.120">
    <property type="entry name" value="[2Fe-2S]-binding domain"/>
    <property type="match status" value="1"/>
</dbReference>
<organism evidence="7 8">
    <name type="scientific">Evansella vedderi</name>
    <dbReference type="NCBI Taxonomy" id="38282"/>
    <lineage>
        <taxon>Bacteria</taxon>
        <taxon>Bacillati</taxon>
        <taxon>Bacillota</taxon>
        <taxon>Bacilli</taxon>
        <taxon>Bacillales</taxon>
        <taxon>Bacillaceae</taxon>
        <taxon>Evansella</taxon>
    </lineage>
</organism>
<dbReference type="EC" id="1.3.99.8" evidence="7"/>
<protein>
    <submittedName>
        <fullName evidence="7">Carbon-monoxide dehydrogenase small subunit/2-furoyl-CoA dehydrogenase 2Fe-2S iron sulfur subunit</fullName>
        <ecNumber evidence="7">1.2.7.4</ecNumber>
        <ecNumber evidence="7">1.3.99.8</ecNumber>
    </submittedName>
</protein>
<proteinExistence type="predicted"/>
<dbReference type="PROSITE" id="PS00197">
    <property type="entry name" value="2FE2S_FER_1"/>
    <property type="match status" value="1"/>
</dbReference>
<dbReference type="InterPro" id="IPR051452">
    <property type="entry name" value="Diverse_Oxidoreductases"/>
</dbReference>
<evidence type="ECO:0000313" key="8">
    <source>
        <dbReference type="Proteomes" id="UP001230005"/>
    </source>
</evidence>
<evidence type="ECO:0000256" key="3">
    <source>
        <dbReference type="ARBA" id="ARBA00023002"/>
    </source>
</evidence>
<dbReference type="PANTHER" id="PTHR44379:SF5">
    <property type="entry name" value="OXIDOREDUCTASE WITH IRON-SULFUR SUBUNIT"/>
    <property type="match status" value="1"/>
</dbReference>
<keyword evidence="5" id="KW-0411">Iron-sulfur</keyword>
<comment type="caution">
    <text evidence="7">The sequence shown here is derived from an EMBL/GenBank/DDBJ whole genome shotgun (WGS) entry which is preliminary data.</text>
</comment>
<name>A0ABT9ZQ63_9BACI</name>
<dbReference type="InterPro" id="IPR002888">
    <property type="entry name" value="2Fe-2S-bd"/>
</dbReference>
<dbReference type="SUPFAM" id="SSF47741">
    <property type="entry name" value="CO dehydrogenase ISP C-domain like"/>
    <property type="match status" value="1"/>
</dbReference>
<accession>A0ABT9ZQ63</accession>
<keyword evidence="1" id="KW-0001">2Fe-2S</keyword>
<dbReference type="InterPro" id="IPR036884">
    <property type="entry name" value="2Fe-2S-bd_dom_sf"/>
</dbReference>
<feature type="domain" description="2Fe-2S ferredoxin-type" evidence="6">
    <location>
        <begin position="10"/>
        <end position="86"/>
    </location>
</feature>
<evidence type="ECO:0000256" key="2">
    <source>
        <dbReference type="ARBA" id="ARBA00022723"/>
    </source>
</evidence>
<dbReference type="SUPFAM" id="SSF54292">
    <property type="entry name" value="2Fe-2S ferredoxin-like"/>
    <property type="match status" value="1"/>
</dbReference>
<dbReference type="EC" id="1.2.7.4" evidence="7"/>
<evidence type="ECO:0000259" key="6">
    <source>
        <dbReference type="PROSITE" id="PS51085"/>
    </source>
</evidence>
<gene>
    <name evidence="7" type="ORF">J2S74_000752</name>
</gene>
<dbReference type="Pfam" id="PF00111">
    <property type="entry name" value="Fer2"/>
    <property type="match status" value="1"/>
</dbReference>
<dbReference type="PROSITE" id="PS51085">
    <property type="entry name" value="2FE2S_FER_2"/>
    <property type="match status" value="1"/>
</dbReference>
<reference evidence="7 8" key="1">
    <citation type="submission" date="2023-07" db="EMBL/GenBank/DDBJ databases">
        <title>Genomic Encyclopedia of Type Strains, Phase IV (KMG-IV): sequencing the most valuable type-strain genomes for metagenomic binning, comparative biology and taxonomic classification.</title>
        <authorList>
            <person name="Goeker M."/>
        </authorList>
    </citation>
    <scope>NUCLEOTIDE SEQUENCE [LARGE SCALE GENOMIC DNA]</scope>
    <source>
        <strain evidence="7 8">DSM 9768</strain>
    </source>
</reference>
<keyword evidence="4" id="KW-0408">Iron</keyword>
<dbReference type="RefSeq" id="WP_307321947.1">
    <property type="nucleotide sequence ID" value="NZ_JAUSUG010000002.1"/>
</dbReference>
<keyword evidence="3 7" id="KW-0560">Oxidoreductase</keyword>
<sequence>MTKVLWTQQMIISTNINGKLVEKSVEPRKLLSDFIREDCGLTGTHVGCEHGVCGACTVLVDGTAVRSCLMFAVQADGAEIKTVEGLKQEKNGPPLQDAFSECHGLQCGFCTPGILMSSLEFLETNPNPCTKDITEMLSGHLCRCTGYKGMIEAIHKVSNKNL</sequence>
<keyword evidence="2" id="KW-0479">Metal-binding</keyword>
<dbReference type="CDD" id="cd00207">
    <property type="entry name" value="fer2"/>
    <property type="match status" value="1"/>
</dbReference>
<dbReference type="GO" id="GO:0047542">
    <property type="term" value="F:2-furoyl-CoA dehydrogenase activity"/>
    <property type="evidence" value="ECO:0007669"/>
    <property type="project" value="UniProtKB-EC"/>
</dbReference>
<dbReference type="InterPro" id="IPR006058">
    <property type="entry name" value="2Fe2S_fd_BS"/>
</dbReference>
<dbReference type="InterPro" id="IPR036010">
    <property type="entry name" value="2Fe-2S_ferredoxin-like_sf"/>
</dbReference>
<evidence type="ECO:0000256" key="5">
    <source>
        <dbReference type="ARBA" id="ARBA00023014"/>
    </source>
</evidence>
<evidence type="ECO:0000256" key="4">
    <source>
        <dbReference type="ARBA" id="ARBA00023004"/>
    </source>
</evidence>
<dbReference type="Proteomes" id="UP001230005">
    <property type="component" value="Unassembled WGS sequence"/>
</dbReference>
<dbReference type="InterPro" id="IPR001041">
    <property type="entry name" value="2Fe-2S_ferredoxin-type"/>
</dbReference>
<evidence type="ECO:0000313" key="7">
    <source>
        <dbReference type="EMBL" id="MDQ0253380.1"/>
    </source>
</evidence>
<dbReference type="Gene3D" id="3.10.20.30">
    <property type="match status" value="1"/>
</dbReference>
<dbReference type="EMBL" id="JAUSUG010000002">
    <property type="protein sequence ID" value="MDQ0253380.1"/>
    <property type="molecule type" value="Genomic_DNA"/>
</dbReference>
<evidence type="ECO:0000256" key="1">
    <source>
        <dbReference type="ARBA" id="ARBA00022714"/>
    </source>
</evidence>
<keyword evidence="8" id="KW-1185">Reference proteome</keyword>
<dbReference type="PANTHER" id="PTHR44379">
    <property type="entry name" value="OXIDOREDUCTASE WITH IRON-SULFUR SUBUNIT"/>
    <property type="match status" value="1"/>
</dbReference>
<dbReference type="GO" id="GO:0043885">
    <property type="term" value="F:anaerobic carbon-monoxide dehydrogenase activity"/>
    <property type="evidence" value="ECO:0007669"/>
    <property type="project" value="UniProtKB-EC"/>
</dbReference>
<dbReference type="Pfam" id="PF01799">
    <property type="entry name" value="Fer2_2"/>
    <property type="match status" value="1"/>
</dbReference>
<dbReference type="InterPro" id="IPR012675">
    <property type="entry name" value="Beta-grasp_dom_sf"/>
</dbReference>